<dbReference type="Proteomes" id="UP000249135">
    <property type="component" value="Unassembled WGS sequence"/>
</dbReference>
<proteinExistence type="predicted"/>
<reference evidence="2 3" key="1">
    <citation type="submission" date="2017-08" db="EMBL/GenBank/DDBJ databases">
        <title>Infants hospitalized years apart are colonized by the same room-sourced microbial strains.</title>
        <authorList>
            <person name="Brooks B."/>
            <person name="Olm M.R."/>
            <person name="Firek B.A."/>
            <person name="Baker R."/>
            <person name="Thomas B.C."/>
            <person name="Morowitz M.J."/>
            <person name="Banfield J.F."/>
        </authorList>
    </citation>
    <scope>NUCLEOTIDE SEQUENCE [LARGE SCALE GENOMIC DNA]</scope>
    <source>
        <strain evidence="2">S2_005_003_R2_41</strain>
    </source>
</reference>
<feature type="region of interest" description="Disordered" evidence="1">
    <location>
        <begin position="1"/>
        <end position="127"/>
    </location>
</feature>
<evidence type="ECO:0000256" key="1">
    <source>
        <dbReference type="SAM" id="MobiDB-lite"/>
    </source>
</evidence>
<evidence type="ECO:0000313" key="3">
    <source>
        <dbReference type="Proteomes" id="UP000249135"/>
    </source>
</evidence>
<evidence type="ECO:0000313" key="2">
    <source>
        <dbReference type="EMBL" id="PZQ77949.1"/>
    </source>
</evidence>
<feature type="compositionally biased region" description="Polar residues" evidence="1">
    <location>
        <begin position="100"/>
        <end position="110"/>
    </location>
</feature>
<name>A0A2W5QNN6_VARPD</name>
<accession>A0A2W5QNN6</accession>
<sequence>MTTKTDTTVDPVDEATVQGSVVHTYPDGSQRVGAPPFPKLSPIEEAQGLTEETAPRPMHIPQGRATSGEPAPVDGHGLTADQLERKIEEQLKSDVASGKDPSTPNPTTDSAKPELAGSVPPEAVEQGVSTDVTVEELADIAKGIKVEGATEEQKDAAVVQVAREVKGPVVADGKTTKAKK</sequence>
<dbReference type="AlphaFoldDB" id="A0A2W5QNN6"/>
<feature type="compositionally biased region" description="Basic and acidic residues" evidence="1">
    <location>
        <begin position="82"/>
        <end position="92"/>
    </location>
</feature>
<protein>
    <submittedName>
        <fullName evidence="2">Uncharacterized protein</fullName>
    </submittedName>
</protein>
<comment type="caution">
    <text evidence="2">The sequence shown here is derived from an EMBL/GenBank/DDBJ whole genome shotgun (WGS) entry which is preliminary data.</text>
</comment>
<gene>
    <name evidence="2" type="ORF">DI563_01970</name>
</gene>
<dbReference type="EMBL" id="QFPP01000007">
    <property type="protein sequence ID" value="PZQ77949.1"/>
    <property type="molecule type" value="Genomic_DNA"/>
</dbReference>
<organism evidence="2 3">
    <name type="scientific">Variovorax paradoxus</name>
    <dbReference type="NCBI Taxonomy" id="34073"/>
    <lineage>
        <taxon>Bacteria</taxon>
        <taxon>Pseudomonadati</taxon>
        <taxon>Pseudomonadota</taxon>
        <taxon>Betaproteobacteria</taxon>
        <taxon>Burkholderiales</taxon>
        <taxon>Comamonadaceae</taxon>
        <taxon>Variovorax</taxon>
    </lineage>
</organism>
<feature type="compositionally biased region" description="Low complexity" evidence="1">
    <location>
        <begin position="1"/>
        <end position="10"/>
    </location>
</feature>